<evidence type="ECO:0000256" key="1">
    <source>
        <dbReference type="SAM" id="Coils"/>
    </source>
</evidence>
<feature type="region of interest" description="Disordered" evidence="2">
    <location>
        <begin position="535"/>
        <end position="617"/>
    </location>
</feature>
<feature type="region of interest" description="Disordered" evidence="2">
    <location>
        <begin position="490"/>
        <end position="511"/>
    </location>
</feature>
<feature type="compositionally biased region" description="Basic and acidic residues" evidence="2">
    <location>
        <begin position="262"/>
        <end position="272"/>
    </location>
</feature>
<gene>
    <name evidence="4" type="ORF">Fcan01_05314</name>
</gene>
<evidence type="ECO:0000259" key="3">
    <source>
        <dbReference type="Pfam" id="PF08393"/>
    </source>
</evidence>
<feature type="compositionally biased region" description="Low complexity" evidence="2">
    <location>
        <begin position="273"/>
        <end position="293"/>
    </location>
</feature>
<dbReference type="GO" id="GO:0051959">
    <property type="term" value="F:dynein light intermediate chain binding"/>
    <property type="evidence" value="ECO:0007669"/>
    <property type="project" value="InterPro"/>
</dbReference>
<name>A0A226ERK6_FOLCA</name>
<dbReference type="PANTHER" id="PTHR22878">
    <property type="entry name" value="DYNEIN HEAVY CHAIN 6, AXONEMAL-LIKE-RELATED"/>
    <property type="match status" value="1"/>
</dbReference>
<feature type="compositionally biased region" description="Acidic residues" evidence="2">
    <location>
        <begin position="590"/>
        <end position="611"/>
    </location>
</feature>
<feature type="region of interest" description="Disordered" evidence="2">
    <location>
        <begin position="262"/>
        <end position="312"/>
    </location>
</feature>
<feature type="coiled-coil region" evidence="1">
    <location>
        <begin position="1500"/>
        <end position="1559"/>
    </location>
</feature>
<sequence length="1678" mass="194968">MSESTAPSTMAEQGGTDHDGTTAMISNNGTEGDNKRKKMSMNFAVDEEGQPVGLPLDLFLFSTKKDSQEGLVRFTKTHRMPDTKLAPTYEYSKLPGQVPLSDDFHLELNRERVGPDDDGLDDEDLTHADGVIRKKKVFVGRRKSIIYDNIWVNKGEFLFPYRTYRPKVQVPYKGGAGQVPQAVVCERLHRLYKRTDINVVLQSLGIESSDLIPPPNYAETNERFYQEMTFRNRVRVNGVFKRDFIVQGKKNFQDFQDEHQVHTHLHAPKDGRSSLSYPSSEDSNPSTSNSNPSGENTIPTMDKHRHEKAGKDHHLDDIHPFIRSKPPFGHMFPINCFDNCTFDIRPPEEWIQLGLDFKDKRFYPLPGKAFLPLPAGAAKKKSPALSETVVDHLLTATPRLNRMYQWLLKERFERTVRMLGLDPSQVKNNPSEFDLSLLARLGSTVPSLFRTSDTRIIERITMQVRLSRQMHIARKTEGSMLSLMDAEQLVNSSGDSASDQNKGGPTDIQNYNDTMQFIDSAGTLIPVKNVIQKKRADRMKGSEEMEDEEKDDNYDDVTDQSNVVVLHDETEAPETIPEFELDGEQRNEETDAEEEEIDDEEGDEDEEEEDSKEWSGLPSEAILKGDYGQVRPTSPDFDSFIDGHTKFVIEFDKMKKVHIHDWKWVDVAVFDYNEKTERFYVRSIYAPIVHAWVPKIYLCFDGEDPNQHGKRVRDAVVRRIEWENIMRFNLYVDCLPVDGLPSISEKVMDIILAKTLSTPRLEYTDKSLEKVKKEIELEYKRTFAKAKFIQIIDKHHHLYKPWVSIPEQDRHYYYMLPQDSTTEWKRLQEISIDVPIQVFAYKKLRVQKLSVRFGEKEPREALNKIREICLDARRKFLILTDLELMEIDEWERRQIENIKEVRKFLTEEWCQLVVNVLVENLGKIPHSWYNLKETNYEIFIMSKLNNYLTLIKLMMEDTIRSMVTEALEKFINRLKEVTSEINYKRRFAWDKRDLINSLYPPPKGVPPLWTIDIVMEADSARYNHKLGDFSTVVKNLFTRVVEAVKDLPTLLPKVMPQMQFATRPFLLCPEEGEPEMQRLSKEMQKYLKRTLLPIDTYVLLYNKYLTIWNTEEFLKEWNVKRHTAEEVASEVELHRSQEAVYEKDIPKFISITGFVVNVEILRTELLHKKKNMYTTILDAHSQKLRKIIQRVNEEYEEMERKLNIRSNIIEEVKELKFYVAAVPAQVEKLQEITIGVINDYTVFDRFLYNIPDEDVFAKWNTLVYAGTIMRLSKAAVNWLIDDYDRSLDLQQEQLNALSSEVEALSYGVIALSEFVDLEQATEVCEQIDKLLEQEKGFQEQCNLLNRRQKIFGCPSLLQDELDNILTGIQPYHDLWFTCVDWLKVIDAVNNATLEEVDIDALVFVINQGVDKISQCAIHFGEAGLSKVQAIAVKVKEKMDEFLPLAPLMRALRNDGLRSRHWEAISDITGIPVVAKTENFKYLLEQGIATYCQRIVDIGDLATKELEIEVALENMQEKIAEYEVTFSLDSVSKQHYISMSDESKEIVEEYVKKTEELKENPFNPPFEEELAKWERKINMAKNSMELWFKLQQDWLVEIEPNFRAADIKTRLPVEYKLFEKMQRIWKRLIRHVKSKPMLIEVASDSTVAASLQQFDELAGTIKKALEERQRPKGSDEDSD</sequence>
<feature type="coiled-coil region" evidence="1">
    <location>
        <begin position="1177"/>
        <end position="1208"/>
    </location>
</feature>
<reference evidence="4 5" key="1">
    <citation type="submission" date="2015-12" db="EMBL/GenBank/DDBJ databases">
        <title>The genome of Folsomia candida.</title>
        <authorList>
            <person name="Faddeeva A."/>
            <person name="Derks M.F."/>
            <person name="Anvar Y."/>
            <person name="Smit S."/>
            <person name="Van Straalen N."/>
            <person name="Roelofs D."/>
        </authorList>
    </citation>
    <scope>NUCLEOTIDE SEQUENCE [LARGE SCALE GENOMIC DNA]</scope>
    <source>
        <strain evidence="4 5">VU population</strain>
        <tissue evidence="4">Whole body</tissue>
    </source>
</reference>
<dbReference type="EMBL" id="LNIX01000002">
    <property type="protein sequence ID" value="OXA59431.1"/>
    <property type="molecule type" value="Genomic_DNA"/>
</dbReference>
<dbReference type="GO" id="GO:0007018">
    <property type="term" value="P:microtubule-based movement"/>
    <property type="evidence" value="ECO:0007669"/>
    <property type="project" value="InterPro"/>
</dbReference>
<feature type="compositionally biased region" description="Basic and acidic residues" evidence="2">
    <location>
        <begin position="301"/>
        <end position="312"/>
    </location>
</feature>
<dbReference type="STRING" id="158441.A0A226ERK6"/>
<accession>A0A226ERK6</accession>
<dbReference type="OrthoDB" id="424310at2759"/>
<dbReference type="GO" id="GO:0030286">
    <property type="term" value="C:dynein complex"/>
    <property type="evidence" value="ECO:0007669"/>
    <property type="project" value="InterPro"/>
</dbReference>
<evidence type="ECO:0000313" key="4">
    <source>
        <dbReference type="EMBL" id="OXA59431.1"/>
    </source>
</evidence>
<dbReference type="Pfam" id="PF08393">
    <property type="entry name" value="DHC_N2"/>
    <property type="match status" value="1"/>
</dbReference>
<dbReference type="InterPro" id="IPR013602">
    <property type="entry name" value="Dynein_heavy_linker"/>
</dbReference>
<dbReference type="PANTHER" id="PTHR22878:SF68">
    <property type="entry name" value="DYNEIN HEAVY CHAIN 6, AXONEMAL-LIKE"/>
    <property type="match status" value="1"/>
</dbReference>
<evidence type="ECO:0000313" key="5">
    <source>
        <dbReference type="Proteomes" id="UP000198287"/>
    </source>
</evidence>
<evidence type="ECO:0000256" key="2">
    <source>
        <dbReference type="SAM" id="MobiDB-lite"/>
    </source>
</evidence>
<dbReference type="Gene3D" id="1.10.287.2620">
    <property type="match status" value="1"/>
</dbReference>
<comment type="caution">
    <text evidence="4">The sequence shown here is derived from an EMBL/GenBank/DDBJ whole genome shotgun (WGS) entry which is preliminary data.</text>
</comment>
<dbReference type="Gene3D" id="1.20.140.100">
    <property type="entry name" value="Dynein heavy chain, N-terminal domain 2"/>
    <property type="match status" value="1"/>
</dbReference>
<protein>
    <submittedName>
        <fullName evidence="4">Dynein heavy chain 1, axonemal</fullName>
    </submittedName>
</protein>
<dbReference type="Proteomes" id="UP000198287">
    <property type="component" value="Unassembled WGS sequence"/>
</dbReference>
<dbReference type="InterPro" id="IPR026983">
    <property type="entry name" value="DHC"/>
</dbReference>
<proteinExistence type="predicted"/>
<feature type="compositionally biased region" description="Polar residues" evidence="2">
    <location>
        <begin position="1"/>
        <end position="11"/>
    </location>
</feature>
<keyword evidence="5" id="KW-1185">Reference proteome</keyword>
<feature type="region of interest" description="Disordered" evidence="2">
    <location>
        <begin position="1"/>
        <end position="35"/>
    </location>
</feature>
<feature type="compositionally biased region" description="Acidic residues" evidence="2">
    <location>
        <begin position="544"/>
        <end position="558"/>
    </location>
</feature>
<dbReference type="InterPro" id="IPR042222">
    <property type="entry name" value="Dynein_2_N"/>
</dbReference>
<dbReference type="GO" id="GO:0045505">
    <property type="term" value="F:dynein intermediate chain binding"/>
    <property type="evidence" value="ECO:0007669"/>
    <property type="project" value="InterPro"/>
</dbReference>
<dbReference type="OMA" id="NRRQKIF"/>
<organism evidence="4 5">
    <name type="scientific">Folsomia candida</name>
    <name type="common">Springtail</name>
    <dbReference type="NCBI Taxonomy" id="158441"/>
    <lineage>
        <taxon>Eukaryota</taxon>
        <taxon>Metazoa</taxon>
        <taxon>Ecdysozoa</taxon>
        <taxon>Arthropoda</taxon>
        <taxon>Hexapoda</taxon>
        <taxon>Collembola</taxon>
        <taxon>Entomobryomorpha</taxon>
        <taxon>Isotomoidea</taxon>
        <taxon>Isotomidae</taxon>
        <taxon>Proisotominae</taxon>
        <taxon>Folsomia</taxon>
    </lineage>
</organism>
<feature type="domain" description="Dynein heavy chain linker" evidence="3">
    <location>
        <begin position="1361"/>
        <end position="1666"/>
    </location>
</feature>
<keyword evidence="1" id="KW-0175">Coiled coil</keyword>